<dbReference type="Proteomes" id="UP000823772">
    <property type="component" value="Unassembled WGS sequence"/>
</dbReference>
<dbReference type="GO" id="GO:0080120">
    <property type="term" value="P:CAAX-box protein maturation"/>
    <property type="evidence" value="ECO:0007669"/>
    <property type="project" value="UniProtKB-ARBA"/>
</dbReference>
<evidence type="ECO:0000256" key="1">
    <source>
        <dbReference type="SAM" id="Phobius"/>
    </source>
</evidence>
<gene>
    <name evidence="3" type="ORF">IAC87_04515</name>
</gene>
<dbReference type="AlphaFoldDB" id="A0A9D9IYY4"/>
<accession>A0A9D9IYY4</accession>
<keyword evidence="1" id="KW-0472">Membrane</keyword>
<feature type="transmembrane region" description="Helical" evidence="1">
    <location>
        <begin position="159"/>
        <end position="177"/>
    </location>
</feature>
<keyword evidence="1" id="KW-0812">Transmembrane</keyword>
<proteinExistence type="predicted"/>
<evidence type="ECO:0000259" key="2">
    <source>
        <dbReference type="Pfam" id="PF02517"/>
    </source>
</evidence>
<feature type="transmembrane region" description="Helical" evidence="1">
    <location>
        <begin position="29"/>
        <end position="48"/>
    </location>
</feature>
<protein>
    <submittedName>
        <fullName evidence="3">CPBP family intramembrane metalloprotease</fullName>
    </submittedName>
</protein>
<feature type="domain" description="CAAX prenyl protease 2/Lysostaphin resistance protein A-like" evidence="2">
    <location>
        <begin position="105"/>
        <end position="196"/>
    </location>
</feature>
<keyword evidence="3" id="KW-0645">Protease</keyword>
<evidence type="ECO:0000313" key="3">
    <source>
        <dbReference type="EMBL" id="MBO8481792.1"/>
    </source>
</evidence>
<keyword evidence="3" id="KW-0378">Hydrolase</keyword>
<comment type="caution">
    <text evidence="3">The sequence shown here is derived from an EMBL/GenBank/DDBJ whole genome shotgun (WGS) entry which is preliminary data.</text>
</comment>
<name>A0A9D9IYY4_9BACT</name>
<dbReference type="GO" id="GO:0004175">
    <property type="term" value="F:endopeptidase activity"/>
    <property type="evidence" value="ECO:0007669"/>
    <property type="project" value="UniProtKB-ARBA"/>
</dbReference>
<dbReference type="GO" id="GO:0008237">
    <property type="term" value="F:metallopeptidase activity"/>
    <property type="evidence" value="ECO:0007669"/>
    <property type="project" value="UniProtKB-KW"/>
</dbReference>
<dbReference type="Pfam" id="PF02517">
    <property type="entry name" value="Rce1-like"/>
    <property type="match status" value="1"/>
</dbReference>
<feature type="transmembrane region" description="Helical" evidence="1">
    <location>
        <begin position="184"/>
        <end position="204"/>
    </location>
</feature>
<keyword evidence="3" id="KW-0482">Metalloprotease</keyword>
<feature type="transmembrane region" description="Helical" evidence="1">
    <location>
        <begin position="107"/>
        <end position="125"/>
    </location>
</feature>
<dbReference type="EMBL" id="JADILY010000096">
    <property type="protein sequence ID" value="MBO8481792.1"/>
    <property type="molecule type" value="Genomic_DNA"/>
</dbReference>
<evidence type="ECO:0000313" key="4">
    <source>
        <dbReference type="Proteomes" id="UP000823772"/>
    </source>
</evidence>
<feature type="transmembrane region" description="Helical" evidence="1">
    <location>
        <begin position="60"/>
        <end position="79"/>
    </location>
</feature>
<reference evidence="3" key="2">
    <citation type="journal article" date="2021" name="PeerJ">
        <title>Extensive microbial diversity within the chicken gut microbiome revealed by metagenomics and culture.</title>
        <authorList>
            <person name="Gilroy R."/>
            <person name="Ravi A."/>
            <person name="Getino M."/>
            <person name="Pursley I."/>
            <person name="Horton D.L."/>
            <person name="Alikhan N.F."/>
            <person name="Baker D."/>
            <person name="Gharbi K."/>
            <person name="Hall N."/>
            <person name="Watson M."/>
            <person name="Adriaenssens E.M."/>
            <person name="Foster-Nyarko E."/>
            <person name="Jarju S."/>
            <person name="Secka A."/>
            <person name="Antonio M."/>
            <person name="Oren A."/>
            <person name="Chaudhuri R.R."/>
            <person name="La Ragione R."/>
            <person name="Hildebrand F."/>
            <person name="Pallen M.J."/>
        </authorList>
    </citation>
    <scope>NUCLEOTIDE SEQUENCE</scope>
    <source>
        <strain evidence="3">B3-2255</strain>
    </source>
</reference>
<sequence length="206" mass="23085">MGKLVFTLVVAACLWTVMFSPWTAPYVPFWWMMTGSALALASLSTIFGRDWWKLLKWTPYNVLSGIFIAVLLWGIFWVGDRVSSWLFDFAGRQVNAIYGMKAGESPWLLTALMLLLIGPAEEIYWRGYVQKTLSGRFGKNAGFISATLLYALVHAGSCNFMLVMAALVAGAVWGALYRFFPERFSAIIISHAVWDAAVFIWFPIGS</sequence>
<organism evidence="3 4">
    <name type="scientific">Candidatus Merdivivens faecigallinarum</name>
    <dbReference type="NCBI Taxonomy" id="2840871"/>
    <lineage>
        <taxon>Bacteria</taxon>
        <taxon>Pseudomonadati</taxon>
        <taxon>Bacteroidota</taxon>
        <taxon>Bacteroidia</taxon>
        <taxon>Bacteroidales</taxon>
        <taxon>Muribaculaceae</taxon>
        <taxon>Muribaculaceae incertae sedis</taxon>
        <taxon>Candidatus Merdivivens</taxon>
    </lineage>
</organism>
<dbReference type="InterPro" id="IPR003675">
    <property type="entry name" value="Rce1/LyrA-like_dom"/>
</dbReference>
<reference evidence="3" key="1">
    <citation type="submission" date="2020-10" db="EMBL/GenBank/DDBJ databases">
        <authorList>
            <person name="Gilroy R."/>
        </authorList>
    </citation>
    <scope>NUCLEOTIDE SEQUENCE</scope>
    <source>
        <strain evidence="3">B3-2255</strain>
    </source>
</reference>
<keyword evidence="1" id="KW-1133">Transmembrane helix</keyword>